<evidence type="ECO:0000313" key="3">
    <source>
        <dbReference type="Proteomes" id="UP000032180"/>
    </source>
</evidence>
<reference evidence="3" key="2">
    <citation type="submission" date="2013-12" db="EMBL/GenBank/DDBJ databases">
        <authorList>
            <person name="Yu Y."/>
            <person name="Lee S."/>
            <person name="de Baynast K."/>
            <person name="Wissotski M."/>
            <person name="Liu L."/>
            <person name="Talag J."/>
            <person name="Goicoechea J."/>
            <person name="Angelova A."/>
            <person name="Jetty R."/>
            <person name="Kudrna D."/>
            <person name="Golser W."/>
            <person name="Rivera L."/>
            <person name="Zhang J."/>
            <person name="Wing R."/>
        </authorList>
    </citation>
    <scope>NUCLEOTIDE SEQUENCE</scope>
</reference>
<proteinExistence type="predicted"/>
<sequence>MAAARLTAATSPSTARGRRWRGCAPEAAAVAGGGGDGRIRDRRLRFSEAVDCSRGNVVCLTQPPASLSAVSGSGGENPRSRRQLPPPPLPPRRRQS</sequence>
<protein>
    <submittedName>
        <fullName evidence="2">Uncharacterized protein</fullName>
    </submittedName>
</protein>
<dbReference type="AlphaFoldDB" id="A0A0D9X2V6"/>
<keyword evidence="3" id="KW-1185">Reference proteome</keyword>
<reference evidence="2" key="3">
    <citation type="submission" date="2015-04" db="UniProtKB">
        <authorList>
            <consortium name="EnsemblPlants"/>
        </authorList>
    </citation>
    <scope>IDENTIFICATION</scope>
</reference>
<name>A0A0D9X2V6_9ORYZ</name>
<dbReference type="HOGENOM" id="CLU_2362772_0_0_1"/>
<evidence type="ECO:0000313" key="2">
    <source>
        <dbReference type="EnsemblPlants" id="LPERR07G22970.1"/>
    </source>
</evidence>
<feature type="region of interest" description="Disordered" evidence="1">
    <location>
        <begin position="64"/>
        <end position="96"/>
    </location>
</feature>
<evidence type="ECO:0000256" key="1">
    <source>
        <dbReference type="SAM" id="MobiDB-lite"/>
    </source>
</evidence>
<reference evidence="2 3" key="1">
    <citation type="submission" date="2012-08" db="EMBL/GenBank/DDBJ databases">
        <title>Oryza genome evolution.</title>
        <authorList>
            <person name="Wing R.A."/>
        </authorList>
    </citation>
    <scope>NUCLEOTIDE SEQUENCE</scope>
</reference>
<feature type="region of interest" description="Disordered" evidence="1">
    <location>
        <begin position="1"/>
        <end position="20"/>
    </location>
</feature>
<dbReference type="Gramene" id="LPERR07G22970.1">
    <property type="protein sequence ID" value="LPERR07G22970.1"/>
    <property type="gene ID" value="LPERR07G22970"/>
</dbReference>
<organism evidence="2 3">
    <name type="scientific">Leersia perrieri</name>
    <dbReference type="NCBI Taxonomy" id="77586"/>
    <lineage>
        <taxon>Eukaryota</taxon>
        <taxon>Viridiplantae</taxon>
        <taxon>Streptophyta</taxon>
        <taxon>Embryophyta</taxon>
        <taxon>Tracheophyta</taxon>
        <taxon>Spermatophyta</taxon>
        <taxon>Magnoliopsida</taxon>
        <taxon>Liliopsida</taxon>
        <taxon>Poales</taxon>
        <taxon>Poaceae</taxon>
        <taxon>BOP clade</taxon>
        <taxon>Oryzoideae</taxon>
        <taxon>Oryzeae</taxon>
        <taxon>Oryzinae</taxon>
        <taxon>Leersia</taxon>
    </lineage>
</organism>
<dbReference type="EnsemblPlants" id="LPERR07G22970.1">
    <property type="protein sequence ID" value="LPERR07G22970.1"/>
    <property type="gene ID" value="LPERR07G22970"/>
</dbReference>
<dbReference type="Proteomes" id="UP000032180">
    <property type="component" value="Chromosome 7"/>
</dbReference>
<accession>A0A0D9X2V6</accession>